<dbReference type="KEGG" id="gms:SOIL9_45300"/>
<proteinExistence type="predicted"/>
<protein>
    <recommendedName>
        <fullName evidence="4">DUF304 domain-containing protein</fullName>
    </recommendedName>
</protein>
<dbReference type="AlphaFoldDB" id="A0A6P2CZG1"/>
<reference evidence="2 3" key="1">
    <citation type="submission" date="2019-05" db="EMBL/GenBank/DDBJ databases">
        <authorList>
            <consortium name="Science for Life Laboratories"/>
        </authorList>
    </citation>
    <scope>NUCLEOTIDE SEQUENCE [LARGE SCALE GENOMIC DNA]</scope>
    <source>
        <strain evidence="2">Soil9</strain>
    </source>
</reference>
<dbReference type="EMBL" id="LR593886">
    <property type="protein sequence ID" value="VTR93184.1"/>
    <property type="molecule type" value="Genomic_DNA"/>
</dbReference>
<name>A0A6P2CZG1_9BACT</name>
<keyword evidence="1" id="KW-1133">Transmembrane helix</keyword>
<keyword evidence="3" id="KW-1185">Reference proteome</keyword>
<feature type="transmembrane region" description="Helical" evidence="1">
    <location>
        <begin position="34"/>
        <end position="58"/>
    </location>
</feature>
<accession>A0A6P2CZG1</accession>
<dbReference type="Proteomes" id="UP000464178">
    <property type="component" value="Chromosome"/>
</dbReference>
<sequence>MILTADVPPGFELTTDDNGHPVVRHRPEGFNLDAVLSVVWLSVWMCACLWLAYVALFAPAKTSACIALFIPPFWGALIFVTGWRIWAHFSVTRITLGPDVMEIERHLHRFRSRQQFARGEVTAVRRIGYTGTNLIAPTSWGLAIDSGTTALVLERKSLDKVNWLGTVIARWADVPFAPGWDIPPQED</sequence>
<evidence type="ECO:0000313" key="2">
    <source>
        <dbReference type="EMBL" id="VTR93184.1"/>
    </source>
</evidence>
<keyword evidence="1" id="KW-0472">Membrane</keyword>
<keyword evidence="1" id="KW-0812">Transmembrane</keyword>
<evidence type="ECO:0008006" key="4">
    <source>
        <dbReference type="Google" id="ProtNLM"/>
    </source>
</evidence>
<evidence type="ECO:0000313" key="3">
    <source>
        <dbReference type="Proteomes" id="UP000464178"/>
    </source>
</evidence>
<dbReference type="RefSeq" id="WP_162667953.1">
    <property type="nucleotide sequence ID" value="NZ_LR593886.1"/>
</dbReference>
<feature type="transmembrane region" description="Helical" evidence="1">
    <location>
        <begin position="65"/>
        <end position="86"/>
    </location>
</feature>
<evidence type="ECO:0000256" key="1">
    <source>
        <dbReference type="SAM" id="Phobius"/>
    </source>
</evidence>
<gene>
    <name evidence="2" type="ORF">SOIL9_45300</name>
</gene>
<organism evidence="2 3">
    <name type="scientific">Gemmata massiliana</name>
    <dbReference type="NCBI Taxonomy" id="1210884"/>
    <lineage>
        <taxon>Bacteria</taxon>
        <taxon>Pseudomonadati</taxon>
        <taxon>Planctomycetota</taxon>
        <taxon>Planctomycetia</taxon>
        <taxon>Gemmatales</taxon>
        <taxon>Gemmataceae</taxon>
        <taxon>Gemmata</taxon>
    </lineage>
</organism>